<dbReference type="InterPro" id="IPR013783">
    <property type="entry name" value="Ig-like_fold"/>
</dbReference>
<gene>
    <name evidence="1" type="primary">jg15678</name>
    <name evidence="1" type="ORF">PAEG_LOCUS21063</name>
</gene>
<protein>
    <submittedName>
        <fullName evidence="1">Jg15678 protein</fullName>
    </submittedName>
</protein>
<dbReference type="SUPFAM" id="SSF49265">
    <property type="entry name" value="Fibronectin type III"/>
    <property type="match status" value="1"/>
</dbReference>
<sequence length="195" mass="21801">MSNARVQEENEGMRDPLIPSFSVSQLPSKMSLQQLLELKFSTWKPPPPAVEGRTSRDVTLSFCAGPYSCLDDKLFYKVERKEKIPPWVIVYSGGKTTKTIDNLAPCHPHRFRLQVIVKASAVSNLAERMLARYGDEVAVRNLVEQIDEEKLQAHETLRKSGIANYTNPLLASVLNYGLNTSQAERPVPYSGLVLG</sequence>
<dbReference type="EMBL" id="CAKXAJ010025902">
    <property type="protein sequence ID" value="CAH2245295.1"/>
    <property type="molecule type" value="Genomic_DNA"/>
</dbReference>
<name>A0A8S4S5V4_9NEOP</name>
<dbReference type="Proteomes" id="UP000838756">
    <property type="component" value="Unassembled WGS sequence"/>
</dbReference>
<evidence type="ECO:0000313" key="1">
    <source>
        <dbReference type="EMBL" id="CAH2245295.1"/>
    </source>
</evidence>
<organism evidence="1 2">
    <name type="scientific">Pararge aegeria aegeria</name>
    <dbReference type="NCBI Taxonomy" id="348720"/>
    <lineage>
        <taxon>Eukaryota</taxon>
        <taxon>Metazoa</taxon>
        <taxon>Ecdysozoa</taxon>
        <taxon>Arthropoda</taxon>
        <taxon>Hexapoda</taxon>
        <taxon>Insecta</taxon>
        <taxon>Pterygota</taxon>
        <taxon>Neoptera</taxon>
        <taxon>Endopterygota</taxon>
        <taxon>Lepidoptera</taxon>
        <taxon>Glossata</taxon>
        <taxon>Ditrysia</taxon>
        <taxon>Papilionoidea</taxon>
        <taxon>Nymphalidae</taxon>
        <taxon>Satyrinae</taxon>
        <taxon>Satyrini</taxon>
        <taxon>Parargina</taxon>
        <taxon>Pararge</taxon>
    </lineage>
</organism>
<dbReference type="AlphaFoldDB" id="A0A8S4S5V4"/>
<dbReference type="OrthoDB" id="194358at2759"/>
<evidence type="ECO:0000313" key="2">
    <source>
        <dbReference type="Proteomes" id="UP000838756"/>
    </source>
</evidence>
<comment type="caution">
    <text evidence="1">The sequence shown here is derived from an EMBL/GenBank/DDBJ whole genome shotgun (WGS) entry which is preliminary data.</text>
</comment>
<keyword evidence="2" id="KW-1185">Reference proteome</keyword>
<dbReference type="InterPro" id="IPR036116">
    <property type="entry name" value="FN3_sf"/>
</dbReference>
<proteinExistence type="predicted"/>
<reference evidence="1" key="1">
    <citation type="submission" date="2022-03" db="EMBL/GenBank/DDBJ databases">
        <authorList>
            <person name="Lindestad O."/>
        </authorList>
    </citation>
    <scope>NUCLEOTIDE SEQUENCE</scope>
</reference>
<accession>A0A8S4S5V4</accession>
<dbReference type="Gene3D" id="2.60.40.10">
    <property type="entry name" value="Immunoglobulins"/>
    <property type="match status" value="1"/>
</dbReference>